<organism evidence="1 2">
    <name type="scientific">Brachionus plicatilis</name>
    <name type="common">Marine rotifer</name>
    <name type="synonym">Brachionus muelleri</name>
    <dbReference type="NCBI Taxonomy" id="10195"/>
    <lineage>
        <taxon>Eukaryota</taxon>
        <taxon>Metazoa</taxon>
        <taxon>Spiralia</taxon>
        <taxon>Gnathifera</taxon>
        <taxon>Rotifera</taxon>
        <taxon>Eurotatoria</taxon>
        <taxon>Monogononta</taxon>
        <taxon>Pseudotrocha</taxon>
        <taxon>Ploima</taxon>
        <taxon>Brachionidae</taxon>
        <taxon>Brachionus</taxon>
    </lineage>
</organism>
<name>A0A3M7QMN1_BRAPC</name>
<reference evidence="1 2" key="1">
    <citation type="journal article" date="2018" name="Sci. Rep.">
        <title>Genomic signatures of local adaptation to the degree of environmental predictability in rotifers.</title>
        <authorList>
            <person name="Franch-Gras L."/>
            <person name="Hahn C."/>
            <person name="Garcia-Roger E.M."/>
            <person name="Carmona M.J."/>
            <person name="Serra M."/>
            <person name="Gomez A."/>
        </authorList>
    </citation>
    <scope>NUCLEOTIDE SEQUENCE [LARGE SCALE GENOMIC DNA]</scope>
    <source>
        <strain evidence="1">HYR1</strain>
    </source>
</reference>
<sequence>MSNEILKKPFFVNTTQNTQKYLKNGFEKFSTKKQNKFKINFVNAKWCNIQSCINYFLTGKEAMAFPFSYNDDFSLKFKLSKKKKTNGKTIKEKNKHNKLKTELFLINMFFWLIYKKQFQKFVAWKKNFIRPEFARSLVELKKNLDQI</sequence>
<proteinExistence type="predicted"/>
<accession>A0A3M7QMN1</accession>
<dbReference type="EMBL" id="REGN01005720">
    <property type="protein sequence ID" value="RNA12321.1"/>
    <property type="molecule type" value="Genomic_DNA"/>
</dbReference>
<evidence type="ECO:0000313" key="1">
    <source>
        <dbReference type="EMBL" id="RNA12321.1"/>
    </source>
</evidence>
<dbReference type="Proteomes" id="UP000276133">
    <property type="component" value="Unassembled WGS sequence"/>
</dbReference>
<comment type="caution">
    <text evidence="1">The sequence shown here is derived from an EMBL/GenBank/DDBJ whole genome shotgun (WGS) entry which is preliminary data.</text>
</comment>
<evidence type="ECO:0000313" key="2">
    <source>
        <dbReference type="Proteomes" id="UP000276133"/>
    </source>
</evidence>
<protein>
    <submittedName>
        <fullName evidence="1">Uncharacterized protein</fullName>
    </submittedName>
</protein>
<keyword evidence="2" id="KW-1185">Reference proteome</keyword>
<dbReference type="AlphaFoldDB" id="A0A3M7QMN1"/>
<gene>
    <name evidence="1" type="ORF">BpHYR1_016576</name>
</gene>